<keyword evidence="4" id="KW-0862">Zinc</keyword>
<feature type="domain" description="Alpha-carbonic anhydrase" evidence="8">
    <location>
        <begin position="207"/>
        <end position="430"/>
    </location>
</feature>
<dbReference type="InterPro" id="IPR023561">
    <property type="entry name" value="Carbonic_anhydrase_a-class"/>
</dbReference>
<dbReference type="CDD" id="cd03124">
    <property type="entry name" value="alpha_CA_prokaryotic_like"/>
    <property type="match status" value="1"/>
</dbReference>
<dbReference type="SMART" id="SM01057">
    <property type="entry name" value="Carb_anhydrase"/>
    <property type="match status" value="1"/>
</dbReference>
<comment type="catalytic activity">
    <reaction evidence="6">
        <text>hydrogencarbonate + H(+) = CO2 + H2O</text>
        <dbReference type="Rhea" id="RHEA:10748"/>
        <dbReference type="ChEBI" id="CHEBI:15377"/>
        <dbReference type="ChEBI" id="CHEBI:15378"/>
        <dbReference type="ChEBI" id="CHEBI:16526"/>
        <dbReference type="ChEBI" id="CHEBI:17544"/>
        <dbReference type="EC" id="4.2.1.1"/>
    </reaction>
</comment>
<keyword evidence="10" id="KW-1185">Reference proteome</keyword>
<evidence type="ECO:0000313" key="9">
    <source>
        <dbReference type="EMBL" id="BCO25678.1"/>
    </source>
</evidence>
<dbReference type="Gene3D" id="3.10.200.10">
    <property type="entry name" value="Alpha carbonic anhydrase"/>
    <property type="match status" value="1"/>
</dbReference>
<dbReference type="SUPFAM" id="SSF51069">
    <property type="entry name" value="Carbonic anhydrase"/>
    <property type="match status" value="1"/>
</dbReference>
<accession>A0ABM7MHM5</accession>
<evidence type="ECO:0000256" key="6">
    <source>
        <dbReference type="ARBA" id="ARBA00048348"/>
    </source>
</evidence>
<dbReference type="InterPro" id="IPR036398">
    <property type="entry name" value="CA_dom_sf"/>
</dbReference>
<name>A0ABM7MHM5_9BURK</name>
<dbReference type="InterPro" id="IPR001148">
    <property type="entry name" value="CA_dom"/>
</dbReference>
<organism evidence="9 10">
    <name type="scientific">Rhodoferax lithotrophicus</name>
    <dbReference type="NCBI Taxonomy" id="2798804"/>
    <lineage>
        <taxon>Bacteria</taxon>
        <taxon>Pseudomonadati</taxon>
        <taxon>Pseudomonadota</taxon>
        <taxon>Betaproteobacteria</taxon>
        <taxon>Burkholderiales</taxon>
        <taxon>Comamonadaceae</taxon>
        <taxon>Rhodoferax</taxon>
    </lineage>
</organism>
<gene>
    <name evidence="9" type="ORF">MIZ03_0557</name>
</gene>
<reference evidence="9 10" key="1">
    <citation type="journal article" date="2021" name="Microbiol. Spectr.">
        <title>A Single Bacterium Capable of Oxidation and Reduction of Iron at Circumneutral pH.</title>
        <authorList>
            <person name="Kato S."/>
            <person name="Ohkuma M."/>
        </authorList>
    </citation>
    <scope>NUCLEOTIDE SEQUENCE [LARGE SCALE GENOMIC DNA]</scope>
    <source>
        <strain evidence="9 10">MIZ03</strain>
    </source>
</reference>
<evidence type="ECO:0000256" key="4">
    <source>
        <dbReference type="ARBA" id="ARBA00022833"/>
    </source>
</evidence>
<dbReference type="EMBL" id="AP024238">
    <property type="protein sequence ID" value="BCO25678.1"/>
    <property type="molecule type" value="Genomic_DNA"/>
</dbReference>
<evidence type="ECO:0000256" key="2">
    <source>
        <dbReference type="ARBA" id="ARBA00012925"/>
    </source>
</evidence>
<evidence type="ECO:0000256" key="7">
    <source>
        <dbReference type="SAM" id="MobiDB-lite"/>
    </source>
</evidence>
<feature type="region of interest" description="Disordered" evidence="7">
    <location>
        <begin position="54"/>
        <end position="77"/>
    </location>
</feature>
<evidence type="ECO:0000313" key="10">
    <source>
        <dbReference type="Proteomes" id="UP000824366"/>
    </source>
</evidence>
<proteinExistence type="inferred from homology"/>
<evidence type="ECO:0000256" key="1">
    <source>
        <dbReference type="ARBA" id="ARBA00010718"/>
    </source>
</evidence>
<evidence type="ECO:0000256" key="3">
    <source>
        <dbReference type="ARBA" id="ARBA00022723"/>
    </source>
</evidence>
<dbReference type="Proteomes" id="UP000824366">
    <property type="component" value="Chromosome"/>
</dbReference>
<comment type="similarity">
    <text evidence="1">Belongs to the alpha-carbonic anhydrase family.</text>
</comment>
<dbReference type="Pfam" id="PF00194">
    <property type="entry name" value="Carb_anhydrase"/>
    <property type="match status" value="1"/>
</dbReference>
<feature type="region of interest" description="Disordered" evidence="7">
    <location>
        <begin position="183"/>
        <end position="215"/>
    </location>
</feature>
<dbReference type="PANTHER" id="PTHR18952:SF265">
    <property type="entry name" value="CARBONIC ANHYDRASE"/>
    <property type="match status" value="1"/>
</dbReference>
<feature type="compositionally biased region" description="Low complexity" evidence="7">
    <location>
        <begin position="186"/>
        <end position="198"/>
    </location>
</feature>
<evidence type="ECO:0000256" key="5">
    <source>
        <dbReference type="ARBA" id="ARBA00023239"/>
    </source>
</evidence>
<dbReference type="InterPro" id="IPR041891">
    <property type="entry name" value="Alpha_CA_prokaryot-like"/>
</dbReference>
<dbReference type="PANTHER" id="PTHR18952">
    <property type="entry name" value="CARBONIC ANHYDRASE"/>
    <property type="match status" value="1"/>
</dbReference>
<evidence type="ECO:0000259" key="8">
    <source>
        <dbReference type="SMART" id="SM01057"/>
    </source>
</evidence>
<dbReference type="EC" id="4.2.1.1" evidence="2"/>
<protein>
    <recommendedName>
        <fullName evidence="2">carbonic anhydrase</fullName>
        <ecNumber evidence="2">4.2.1.1</ecNumber>
    </recommendedName>
</protein>
<sequence length="430" mass="46759">MKTMPQHIAKPLIRYVEARSITSLRRFWLACDMTGLLLAALVLPLSHAAEPAAHEVAPAHSTKKALSTSTPAEAASAPDNKELAVDIKAALRDKLIDRKKLTLIIQDKPEVKPATSKSATSHALSAKAPAVESHDAPATENMAPATVHAAVPVAVARRPAAHAVTVNPKASREYIQAKAAALTGHETPGNGAAEPAGGNTHGDGPHWAYEGENGPQNWGKLKPEFNVCAIGKRQSPINIEESITLKGPAEPLQFNYAASSGTVVNNGHTIQVDLYGDNTLTVRGSVYKLVQFHFHTPSEEQVNYRNYAMVAHLVHKNNEGQLAVVAVLLDPGEANPLINKVWTYMPLDLNDRVRMPGGIIDMNELLPKDQRYYQFMGSLTTPPCTEGVLWMVLKTPTQISREQLRLFQQLFPNNARPVQPIHGRPVRDAQ</sequence>
<keyword evidence="3" id="KW-0479">Metal-binding</keyword>
<keyword evidence="5" id="KW-0456">Lyase</keyword>